<proteinExistence type="predicted"/>
<dbReference type="EMBL" id="AP017928">
    <property type="protein sequence ID" value="BBA35042.1"/>
    <property type="molecule type" value="Genomic_DNA"/>
</dbReference>
<protein>
    <submittedName>
        <fullName evidence="1">Major facilitator superfamily MFS_1</fullName>
    </submittedName>
</protein>
<gene>
    <name evidence="1" type="ORF">sS8_3099</name>
</gene>
<sequence>MLAARPMPHKGGVRHSPGPARAEIAQADLGFSEKNGLAVGQRDEKLRVLDRSPALLRHAGNAVVLQLIALPYMQDKHINISEL</sequence>
<keyword evidence="2" id="KW-1185">Reference proteome</keyword>
<reference evidence="1 2" key="1">
    <citation type="submission" date="2016-12" db="EMBL/GenBank/DDBJ databases">
        <title>Genome sequencing of Methylocaldum marinum.</title>
        <authorList>
            <person name="Takeuchi M."/>
            <person name="Kamagata Y."/>
            <person name="Hiraoka S."/>
            <person name="Oshima K."/>
            <person name="Hattori M."/>
            <person name="Iwasaki W."/>
        </authorList>
    </citation>
    <scope>NUCLEOTIDE SEQUENCE [LARGE SCALE GENOMIC DNA]</scope>
    <source>
        <strain evidence="1 2">S8</strain>
    </source>
</reference>
<name>A0A250KTZ5_9GAMM</name>
<dbReference type="Proteomes" id="UP000266313">
    <property type="component" value="Chromosome"/>
</dbReference>
<dbReference type="KEGG" id="mmai:sS8_3099"/>
<evidence type="ECO:0000313" key="1">
    <source>
        <dbReference type="EMBL" id="BBA35042.1"/>
    </source>
</evidence>
<accession>A0A250KTZ5</accession>
<dbReference type="AlphaFoldDB" id="A0A250KTZ5"/>
<organism evidence="1 2">
    <name type="scientific">Methylocaldum marinum</name>
    <dbReference type="NCBI Taxonomy" id="1432792"/>
    <lineage>
        <taxon>Bacteria</taxon>
        <taxon>Pseudomonadati</taxon>
        <taxon>Pseudomonadota</taxon>
        <taxon>Gammaproteobacteria</taxon>
        <taxon>Methylococcales</taxon>
        <taxon>Methylococcaceae</taxon>
        <taxon>Methylocaldum</taxon>
    </lineage>
</organism>
<evidence type="ECO:0000313" key="2">
    <source>
        <dbReference type="Proteomes" id="UP000266313"/>
    </source>
</evidence>